<dbReference type="PROSITE" id="PS51843">
    <property type="entry name" value="NR_LBD"/>
    <property type="match status" value="1"/>
</dbReference>
<evidence type="ECO:0000256" key="7">
    <source>
        <dbReference type="ARBA" id="ARBA00023163"/>
    </source>
</evidence>
<dbReference type="Pfam" id="PF00105">
    <property type="entry name" value="zf-C4"/>
    <property type="match status" value="2"/>
</dbReference>
<dbReference type="GO" id="GO:0000978">
    <property type="term" value="F:RNA polymerase II cis-regulatory region sequence-specific DNA binding"/>
    <property type="evidence" value="ECO:0007669"/>
    <property type="project" value="TreeGrafter"/>
</dbReference>
<keyword evidence="6 10" id="KW-0238">DNA-binding</keyword>
<feature type="compositionally biased region" description="Low complexity" evidence="11">
    <location>
        <begin position="65"/>
        <end position="78"/>
    </location>
</feature>
<proteinExistence type="inferred from homology"/>
<dbReference type="Proteomes" id="UP000593567">
    <property type="component" value="Unassembled WGS sequence"/>
</dbReference>
<dbReference type="GO" id="GO:0008270">
    <property type="term" value="F:zinc ion binding"/>
    <property type="evidence" value="ECO:0007669"/>
    <property type="project" value="UniProtKB-KW"/>
</dbReference>
<evidence type="ECO:0000259" key="13">
    <source>
        <dbReference type="PROSITE" id="PS51843"/>
    </source>
</evidence>
<keyword evidence="3 10" id="KW-0863">Zinc-finger</keyword>
<evidence type="ECO:0008006" key="16">
    <source>
        <dbReference type="Google" id="ProtNLM"/>
    </source>
</evidence>
<dbReference type="AlphaFoldDB" id="A0A7J7KPP6"/>
<organism evidence="14 15">
    <name type="scientific">Bugula neritina</name>
    <name type="common">Brown bryozoan</name>
    <name type="synonym">Sertularia neritina</name>
    <dbReference type="NCBI Taxonomy" id="10212"/>
    <lineage>
        <taxon>Eukaryota</taxon>
        <taxon>Metazoa</taxon>
        <taxon>Spiralia</taxon>
        <taxon>Lophotrochozoa</taxon>
        <taxon>Bryozoa</taxon>
        <taxon>Gymnolaemata</taxon>
        <taxon>Cheilostomatida</taxon>
        <taxon>Flustrina</taxon>
        <taxon>Buguloidea</taxon>
        <taxon>Bugulidae</taxon>
        <taxon>Bugula</taxon>
    </lineage>
</organism>
<evidence type="ECO:0000256" key="6">
    <source>
        <dbReference type="ARBA" id="ARBA00023125"/>
    </source>
</evidence>
<evidence type="ECO:0000313" key="14">
    <source>
        <dbReference type="EMBL" id="KAF6040142.1"/>
    </source>
</evidence>
<comment type="subcellular location">
    <subcellularLocation>
        <location evidence="1 10">Nucleus</location>
    </subcellularLocation>
</comment>
<dbReference type="SMART" id="SM00399">
    <property type="entry name" value="ZnF_C4"/>
    <property type="match status" value="2"/>
</dbReference>
<keyword evidence="9 10" id="KW-0539">Nucleus</keyword>
<dbReference type="Gene3D" id="3.30.50.10">
    <property type="entry name" value="Erythroid Transcription Factor GATA-1, subunit A"/>
    <property type="match status" value="2"/>
</dbReference>
<evidence type="ECO:0000256" key="11">
    <source>
        <dbReference type="SAM" id="MobiDB-lite"/>
    </source>
</evidence>
<evidence type="ECO:0000256" key="10">
    <source>
        <dbReference type="RuleBase" id="RU004334"/>
    </source>
</evidence>
<reference evidence="14" key="1">
    <citation type="submission" date="2020-06" db="EMBL/GenBank/DDBJ databases">
        <title>Draft genome of Bugula neritina, a colonial animal packing powerful symbionts and potential medicines.</title>
        <authorList>
            <person name="Rayko M."/>
        </authorList>
    </citation>
    <scope>NUCLEOTIDE SEQUENCE [LARGE SCALE GENOMIC DNA]</scope>
    <source>
        <strain evidence="14">Kwan_BN1</strain>
    </source>
</reference>
<dbReference type="EMBL" id="VXIV02000176">
    <property type="protein sequence ID" value="KAF6040142.1"/>
    <property type="molecule type" value="Genomic_DNA"/>
</dbReference>
<dbReference type="PRINTS" id="PR00047">
    <property type="entry name" value="STROIDFINGER"/>
</dbReference>
<gene>
    <name evidence="14" type="ORF">EB796_001535</name>
</gene>
<keyword evidence="15" id="KW-1185">Reference proteome</keyword>
<dbReference type="SUPFAM" id="SSF57716">
    <property type="entry name" value="Glucocorticoid receptor-like (DNA-binding domain)"/>
    <property type="match status" value="2"/>
</dbReference>
<dbReference type="SUPFAM" id="SSF48508">
    <property type="entry name" value="Nuclear receptor ligand-binding domain"/>
    <property type="match status" value="1"/>
</dbReference>
<dbReference type="InterPro" id="IPR001628">
    <property type="entry name" value="Znf_hrmn_rcpt"/>
</dbReference>
<evidence type="ECO:0000256" key="2">
    <source>
        <dbReference type="ARBA" id="ARBA00022723"/>
    </source>
</evidence>
<keyword evidence="7 10" id="KW-0804">Transcription</keyword>
<comment type="caution">
    <text evidence="14">The sequence shown here is derived from an EMBL/GenBank/DDBJ whole genome shotgun (WGS) entry which is preliminary data.</text>
</comment>
<evidence type="ECO:0000256" key="3">
    <source>
        <dbReference type="ARBA" id="ARBA00022771"/>
    </source>
</evidence>
<name>A0A7J7KPP6_BUGNE</name>
<dbReference type="PROSITE" id="PS51030">
    <property type="entry name" value="NUCLEAR_REC_DBD_2"/>
    <property type="match status" value="2"/>
</dbReference>
<dbReference type="PRINTS" id="PR00398">
    <property type="entry name" value="STRDHORMONER"/>
</dbReference>
<dbReference type="InterPro" id="IPR013088">
    <property type="entry name" value="Znf_NHR/GATA"/>
</dbReference>
<accession>A0A7J7KPP6</accession>
<protein>
    <recommendedName>
        <fullName evidence="16">Nuclear receptor domain-containing protein</fullName>
    </recommendedName>
</protein>
<keyword evidence="5 10" id="KW-0805">Transcription regulation</keyword>
<feature type="domain" description="Nuclear receptor" evidence="12">
    <location>
        <begin position="135"/>
        <end position="214"/>
    </location>
</feature>
<keyword evidence="8 10" id="KW-0675">Receptor</keyword>
<dbReference type="OrthoDB" id="5771769at2759"/>
<dbReference type="InterPro" id="IPR035500">
    <property type="entry name" value="NHR-like_dom_sf"/>
</dbReference>
<keyword evidence="4 10" id="KW-0862">Zinc</keyword>
<keyword evidence="2 10" id="KW-0479">Metal-binding</keyword>
<evidence type="ECO:0000259" key="12">
    <source>
        <dbReference type="PROSITE" id="PS51030"/>
    </source>
</evidence>
<comment type="similarity">
    <text evidence="10">Belongs to the nuclear hormone receptor family.</text>
</comment>
<evidence type="ECO:0000256" key="4">
    <source>
        <dbReference type="ARBA" id="ARBA00022833"/>
    </source>
</evidence>
<evidence type="ECO:0000256" key="9">
    <source>
        <dbReference type="ARBA" id="ARBA00023242"/>
    </source>
</evidence>
<dbReference type="PANTHER" id="PTHR45805">
    <property type="entry name" value="NUCLEAR HORMONE RECEPTOR HR3-RELATED"/>
    <property type="match status" value="1"/>
</dbReference>
<dbReference type="SMART" id="SM00430">
    <property type="entry name" value="HOLI"/>
    <property type="match status" value="1"/>
</dbReference>
<sequence>MDLPKKLQTIFMNRYAGEMTSEYFPTNNQRLVPPSTESQVIKTEAADLTPLAPFPLSFDENSDDSMQPPSNVQSNSSSWRENHSPIEPSKLGQECAADSEVDANCSFQSTLPMTSPGVNQPSPTIPQNNKLESFKESCQICGDTSIGFYWGAFVCEACKKFYSRSCKRSNGAYICTNRTNKNSCLIVKATRTSCPYCRFQKCLAIGMESPGKGLLDTHNIKQLTCRVCGSPSSGFNFGVLTCEGCKGFFRRRTQNGNCKPERLICQAGGNCPINMMSRSQCRACRLQKCLKVGMSKQASRIGRLPNNVRYARIMKNISAENMSQAEIDSSNLNGVSSRTLEVMPSSASQLEVPSAEYLRTPSLSYSSSPATHLNSLSPVCMTSPTTDYSTSSTAVYSMTRPSGYTCTLSPTSAPLDIVDTNPLYGNTRHSSNITHPFQSPLPAACNSSDSVHSDKVEHPMDLSINCPKPSALSTCQLPRSASLRIQQISSLFNTFREDYYQIITDEKMVVPGIPDPTFAQLVYDCFQGSLMLVVSFSKKLDGFMQLHLEDRILLTKCSIYRLLLLAASQRYDLETGKHYLFGWRSWEAAPSRLVSLYPEYEILVHHFDFFGKKLKEVACSDEELGLLAVLNTINEDNLGDIKDQQAVTRLYNEYMELLMLNTAGSHANPTKRMRELTTALGYCQQAAKEHAAAAKIVIEKYPSYAASAAQQVEIIPQLYKEMFSNTPWKHWDISG</sequence>
<feature type="domain" description="NR LBD" evidence="13">
    <location>
        <begin position="487"/>
        <end position="726"/>
    </location>
</feature>
<dbReference type="CDD" id="cd06916">
    <property type="entry name" value="NR_DBD_like"/>
    <property type="match status" value="1"/>
</dbReference>
<dbReference type="Pfam" id="PF00104">
    <property type="entry name" value="Hormone_recep"/>
    <property type="match status" value="1"/>
</dbReference>
<feature type="domain" description="Nuclear receptor" evidence="12">
    <location>
        <begin position="222"/>
        <end position="301"/>
    </location>
</feature>
<dbReference type="GO" id="GO:0004879">
    <property type="term" value="F:nuclear receptor activity"/>
    <property type="evidence" value="ECO:0007669"/>
    <property type="project" value="TreeGrafter"/>
</dbReference>
<dbReference type="GO" id="GO:0005634">
    <property type="term" value="C:nucleus"/>
    <property type="evidence" value="ECO:0007669"/>
    <property type="project" value="UniProtKB-SubCell"/>
</dbReference>
<dbReference type="PANTHER" id="PTHR45805:SF2">
    <property type="entry name" value="NUCLEAR HORMONE RECEPTOR HR3-RELATED"/>
    <property type="match status" value="1"/>
</dbReference>
<evidence type="ECO:0000256" key="5">
    <source>
        <dbReference type="ARBA" id="ARBA00023015"/>
    </source>
</evidence>
<feature type="region of interest" description="Disordered" evidence="11">
    <location>
        <begin position="52"/>
        <end position="93"/>
    </location>
</feature>
<evidence type="ECO:0000313" key="15">
    <source>
        <dbReference type="Proteomes" id="UP000593567"/>
    </source>
</evidence>
<dbReference type="InterPro" id="IPR000536">
    <property type="entry name" value="Nucl_hrmn_rcpt_lig-bd"/>
</dbReference>
<dbReference type="InterPro" id="IPR001723">
    <property type="entry name" value="Nuclear_hrmn_rcpt"/>
</dbReference>
<dbReference type="PROSITE" id="PS00031">
    <property type="entry name" value="NUCLEAR_REC_DBD_1"/>
    <property type="match status" value="1"/>
</dbReference>
<dbReference type="Gene3D" id="1.10.565.10">
    <property type="entry name" value="Retinoid X Receptor"/>
    <property type="match status" value="1"/>
</dbReference>
<evidence type="ECO:0000256" key="1">
    <source>
        <dbReference type="ARBA" id="ARBA00004123"/>
    </source>
</evidence>
<evidence type="ECO:0000256" key="8">
    <source>
        <dbReference type="ARBA" id="ARBA00023170"/>
    </source>
</evidence>